<dbReference type="AlphaFoldDB" id="A0A2S5A1A5"/>
<accession>A0A2S5A1A5</accession>
<dbReference type="InterPro" id="IPR035907">
    <property type="entry name" value="Hppk_sf"/>
</dbReference>
<dbReference type="EMBL" id="PQVF01000008">
    <property type="protein sequence ID" value="POY36042.1"/>
    <property type="molecule type" value="Genomic_DNA"/>
</dbReference>
<dbReference type="GO" id="GO:0046654">
    <property type="term" value="P:tetrahydrofolate biosynthetic process"/>
    <property type="evidence" value="ECO:0007669"/>
    <property type="project" value="UniProtKB-UniPathway"/>
</dbReference>
<proteinExistence type="inferred from homology"/>
<evidence type="ECO:0000256" key="12">
    <source>
        <dbReference type="ARBA" id="ARBA00033413"/>
    </source>
</evidence>
<evidence type="ECO:0000256" key="4">
    <source>
        <dbReference type="ARBA" id="ARBA00016218"/>
    </source>
</evidence>
<organism evidence="14 15">
    <name type="scientific">Solitalea longa</name>
    <dbReference type="NCBI Taxonomy" id="2079460"/>
    <lineage>
        <taxon>Bacteria</taxon>
        <taxon>Pseudomonadati</taxon>
        <taxon>Bacteroidota</taxon>
        <taxon>Sphingobacteriia</taxon>
        <taxon>Sphingobacteriales</taxon>
        <taxon>Sphingobacteriaceae</taxon>
        <taxon>Solitalea</taxon>
    </lineage>
</organism>
<dbReference type="OrthoDB" id="9808041at2"/>
<keyword evidence="5" id="KW-0808">Transferase</keyword>
<dbReference type="GO" id="GO:0005524">
    <property type="term" value="F:ATP binding"/>
    <property type="evidence" value="ECO:0007669"/>
    <property type="project" value="UniProtKB-KW"/>
</dbReference>
<comment type="pathway">
    <text evidence="1">Cofactor biosynthesis; tetrahydrofolate biosynthesis; 2-amino-4-hydroxy-6-hydroxymethyl-7,8-dihydropteridine diphosphate from 7,8-dihydroneopterin triphosphate: step 4/4.</text>
</comment>
<keyword evidence="15" id="KW-1185">Reference proteome</keyword>
<keyword evidence="9" id="KW-0289">Folate biosynthesis</keyword>
<evidence type="ECO:0000313" key="15">
    <source>
        <dbReference type="Proteomes" id="UP000236893"/>
    </source>
</evidence>
<evidence type="ECO:0000256" key="10">
    <source>
        <dbReference type="ARBA" id="ARBA00029409"/>
    </source>
</evidence>
<evidence type="ECO:0000256" key="3">
    <source>
        <dbReference type="ARBA" id="ARBA00013253"/>
    </source>
</evidence>
<comment type="similarity">
    <text evidence="2">Belongs to the HPPK family.</text>
</comment>
<sequence>MSDLYVLLGGNLGNREENLTNAINLLGKRVGEIEKISSVYETSAWGKIDQPDFLNQAVKIQPFEVDPTKILTEILQIELDLGRQRIEHWGARVIDIDILLLGSYITNSQRLTIPHPQLQFRKFALTPLNDIASDVIHPVFMKSIQDLLKECIDPLEVRKFK</sequence>
<feature type="domain" description="7,8-dihydro-6-hydroxymethylpterin-pyrophosphokinase" evidence="13">
    <location>
        <begin position="88"/>
        <end position="99"/>
    </location>
</feature>
<evidence type="ECO:0000256" key="2">
    <source>
        <dbReference type="ARBA" id="ARBA00005810"/>
    </source>
</evidence>
<name>A0A2S5A1A5_9SPHI</name>
<evidence type="ECO:0000256" key="8">
    <source>
        <dbReference type="ARBA" id="ARBA00022840"/>
    </source>
</evidence>
<keyword evidence="8" id="KW-0067">ATP-binding</keyword>
<dbReference type="UniPathway" id="UPA00077">
    <property type="reaction ID" value="UER00155"/>
</dbReference>
<dbReference type="PANTHER" id="PTHR43071:SF1">
    <property type="entry name" value="2-AMINO-4-HYDROXY-6-HYDROXYMETHYLDIHYDROPTERIDINE PYROPHOSPHOKINASE"/>
    <property type="match status" value="1"/>
</dbReference>
<dbReference type="RefSeq" id="WP_103789505.1">
    <property type="nucleotide sequence ID" value="NZ_PQVF01000008.1"/>
</dbReference>
<evidence type="ECO:0000256" key="7">
    <source>
        <dbReference type="ARBA" id="ARBA00022777"/>
    </source>
</evidence>
<dbReference type="CDD" id="cd00483">
    <property type="entry name" value="HPPK"/>
    <property type="match status" value="1"/>
</dbReference>
<dbReference type="NCBIfam" id="TIGR01498">
    <property type="entry name" value="folK"/>
    <property type="match status" value="1"/>
</dbReference>
<evidence type="ECO:0000256" key="11">
    <source>
        <dbReference type="ARBA" id="ARBA00029766"/>
    </source>
</evidence>
<dbReference type="Pfam" id="PF01288">
    <property type="entry name" value="HPPK"/>
    <property type="match status" value="1"/>
</dbReference>
<evidence type="ECO:0000256" key="5">
    <source>
        <dbReference type="ARBA" id="ARBA00022679"/>
    </source>
</evidence>
<dbReference type="GO" id="GO:0003848">
    <property type="term" value="F:2-amino-4-hydroxy-6-hydroxymethyldihydropteridine diphosphokinase activity"/>
    <property type="evidence" value="ECO:0007669"/>
    <property type="project" value="UniProtKB-EC"/>
</dbReference>
<evidence type="ECO:0000256" key="1">
    <source>
        <dbReference type="ARBA" id="ARBA00005051"/>
    </source>
</evidence>
<dbReference type="InterPro" id="IPR000550">
    <property type="entry name" value="Hppk"/>
</dbReference>
<comment type="caution">
    <text evidence="14">The sequence shown here is derived from an EMBL/GenBank/DDBJ whole genome shotgun (WGS) entry which is preliminary data.</text>
</comment>
<reference evidence="14 15" key="1">
    <citation type="submission" date="2018-01" db="EMBL/GenBank/DDBJ databases">
        <authorList>
            <person name="Gaut B.S."/>
            <person name="Morton B.R."/>
            <person name="Clegg M.T."/>
            <person name="Duvall M.R."/>
        </authorList>
    </citation>
    <scope>NUCLEOTIDE SEQUENCE [LARGE SCALE GENOMIC DNA]</scope>
    <source>
        <strain evidence="14 15">HR-AV</strain>
    </source>
</reference>
<evidence type="ECO:0000259" key="13">
    <source>
        <dbReference type="PROSITE" id="PS00794"/>
    </source>
</evidence>
<dbReference type="SUPFAM" id="SSF55083">
    <property type="entry name" value="6-hydroxymethyl-7,8-dihydropterin pyrophosphokinase, HPPK"/>
    <property type="match status" value="1"/>
</dbReference>
<dbReference type="Gene3D" id="3.30.70.560">
    <property type="entry name" value="7,8-Dihydro-6-hydroxymethylpterin-pyrophosphokinase HPPK"/>
    <property type="match status" value="1"/>
</dbReference>
<dbReference type="EC" id="2.7.6.3" evidence="3"/>
<dbReference type="Proteomes" id="UP000236893">
    <property type="component" value="Unassembled WGS sequence"/>
</dbReference>
<dbReference type="PANTHER" id="PTHR43071">
    <property type="entry name" value="2-AMINO-4-HYDROXY-6-HYDROXYMETHYLDIHYDROPTERIDINE PYROPHOSPHOKINASE"/>
    <property type="match status" value="1"/>
</dbReference>
<gene>
    <name evidence="14" type="primary">folK</name>
    <name evidence="14" type="ORF">C3K47_12645</name>
</gene>
<comment type="function">
    <text evidence="10">Catalyzes the transfer of pyrophosphate from adenosine triphosphate (ATP) to 6-hydroxymethyl-7,8-dihydropterin, an enzymatic step in folate biosynthesis pathway.</text>
</comment>
<dbReference type="GO" id="GO:0046656">
    <property type="term" value="P:folic acid biosynthetic process"/>
    <property type="evidence" value="ECO:0007669"/>
    <property type="project" value="UniProtKB-KW"/>
</dbReference>
<keyword evidence="7 14" id="KW-0418">Kinase</keyword>
<evidence type="ECO:0000256" key="9">
    <source>
        <dbReference type="ARBA" id="ARBA00022909"/>
    </source>
</evidence>
<evidence type="ECO:0000256" key="6">
    <source>
        <dbReference type="ARBA" id="ARBA00022741"/>
    </source>
</evidence>
<evidence type="ECO:0000313" key="14">
    <source>
        <dbReference type="EMBL" id="POY36042.1"/>
    </source>
</evidence>
<protein>
    <recommendedName>
        <fullName evidence="4">2-amino-4-hydroxy-6-hydroxymethyldihydropteridine pyrophosphokinase</fullName>
        <ecNumber evidence="3">2.7.6.3</ecNumber>
    </recommendedName>
    <alternativeName>
        <fullName evidence="11">6-hydroxymethyl-7,8-dihydropterin pyrophosphokinase</fullName>
    </alternativeName>
    <alternativeName>
        <fullName evidence="12">7,8-dihydro-6-hydroxymethylpterin-pyrophosphokinase</fullName>
    </alternativeName>
</protein>
<dbReference type="GO" id="GO:0016301">
    <property type="term" value="F:kinase activity"/>
    <property type="evidence" value="ECO:0007669"/>
    <property type="project" value="UniProtKB-KW"/>
</dbReference>
<keyword evidence="6" id="KW-0547">Nucleotide-binding</keyword>
<dbReference type="PROSITE" id="PS00794">
    <property type="entry name" value="HPPK"/>
    <property type="match status" value="1"/>
</dbReference>